<accession>A0ABV2G664</accession>
<gene>
    <name evidence="6" type="ORF">ABID13_005456</name>
</gene>
<dbReference type="RefSeq" id="WP_242849333.1">
    <property type="nucleotide sequence ID" value="NZ_JBEPLZ010000039.1"/>
</dbReference>
<keyword evidence="3" id="KW-0812">Transmembrane</keyword>
<dbReference type="SUPFAM" id="SSF140478">
    <property type="entry name" value="LemA-like"/>
    <property type="match status" value="1"/>
</dbReference>
<dbReference type="Gene3D" id="1.20.1440.20">
    <property type="entry name" value="LemA-like domain"/>
    <property type="match status" value="1"/>
</dbReference>
<comment type="subcellular location">
    <subcellularLocation>
        <location evidence="1">Membrane</location>
        <topology evidence="1">Single-pass membrane protein</topology>
    </subcellularLocation>
</comment>
<evidence type="ECO:0000256" key="2">
    <source>
        <dbReference type="ARBA" id="ARBA00008854"/>
    </source>
</evidence>
<reference evidence="6 7" key="1">
    <citation type="submission" date="2024-06" db="EMBL/GenBank/DDBJ databases">
        <title>Genomic Encyclopedia of Type Strains, Phase IV (KMG-IV): sequencing the most valuable type-strain genomes for metagenomic binning, comparative biology and taxonomic classification.</title>
        <authorList>
            <person name="Goeker M."/>
        </authorList>
    </citation>
    <scope>NUCLEOTIDE SEQUENCE [LARGE SCALE GENOMIC DNA]</scope>
    <source>
        <strain evidence="6 7">DSM 19261</strain>
    </source>
</reference>
<dbReference type="InterPro" id="IPR007156">
    <property type="entry name" value="MamQ_LemA"/>
</dbReference>
<evidence type="ECO:0000256" key="3">
    <source>
        <dbReference type="ARBA" id="ARBA00022692"/>
    </source>
</evidence>
<comment type="caution">
    <text evidence="6">The sequence shown here is derived from an EMBL/GenBank/DDBJ whole genome shotgun (WGS) entry which is preliminary data.</text>
</comment>
<evidence type="ECO:0000256" key="1">
    <source>
        <dbReference type="ARBA" id="ARBA00004167"/>
    </source>
</evidence>
<organism evidence="6 7">
    <name type="scientific">Enterocloster citroniae</name>
    <dbReference type="NCBI Taxonomy" id="358743"/>
    <lineage>
        <taxon>Bacteria</taxon>
        <taxon>Bacillati</taxon>
        <taxon>Bacillota</taxon>
        <taxon>Clostridia</taxon>
        <taxon>Lachnospirales</taxon>
        <taxon>Lachnospiraceae</taxon>
        <taxon>Enterocloster</taxon>
    </lineage>
</organism>
<dbReference type="EMBL" id="JBEPLZ010000039">
    <property type="protein sequence ID" value="MET3573788.1"/>
    <property type="molecule type" value="Genomic_DNA"/>
</dbReference>
<evidence type="ECO:0000256" key="4">
    <source>
        <dbReference type="ARBA" id="ARBA00022989"/>
    </source>
</evidence>
<name>A0ABV2G664_9FIRM</name>
<keyword evidence="7" id="KW-1185">Reference proteome</keyword>
<protein>
    <recommendedName>
        <fullName evidence="8">LemA family protein</fullName>
    </recommendedName>
</protein>
<evidence type="ECO:0000313" key="6">
    <source>
        <dbReference type="EMBL" id="MET3573788.1"/>
    </source>
</evidence>
<dbReference type="Proteomes" id="UP001549200">
    <property type="component" value="Unassembled WGS sequence"/>
</dbReference>
<evidence type="ECO:0000256" key="5">
    <source>
        <dbReference type="ARBA" id="ARBA00023136"/>
    </source>
</evidence>
<dbReference type="Pfam" id="PF04011">
    <property type="entry name" value="LemA"/>
    <property type="match status" value="1"/>
</dbReference>
<evidence type="ECO:0008006" key="8">
    <source>
        <dbReference type="Google" id="ProtNLM"/>
    </source>
</evidence>
<keyword evidence="4" id="KW-1133">Transmembrane helix</keyword>
<evidence type="ECO:0000313" key="7">
    <source>
        <dbReference type="Proteomes" id="UP001549200"/>
    </source>
</evidence>
<comment type="similarity">
    <text evidence="2">Belongs to the LemA family.</text>
</comment>
<dbReference type="InterPro" id="IPR023353">
    <property type="entry name" value="LemA-like_dom_sf"/>
</dbReference>
<proteinExistence type="inferred from homology"/>
<dbReference type="GeneID" id="93166660"/>
<keyword evidence="5" id="KW-0472">Membrane</keyword>
<sequence>MYNSSVTAYNTAIAMFPAKLLAGPRQPKEFFAADASKREDVKMMF</sequence>